<reference evidence="3" key="1">
    <citation type="submission" date="2015-02" db="EMBL/GenBank/DDBJ databases">
        <title>Genome sequencing for Strongylocentrotus purpuratus.</title>
        <authorList>
            <person name="Murali S."/>
            <person name="Liu Y."/>
            <person name="Vee V."/>
            <person name="English A."/>
            <person name="Wang M."/>
            <person name="Skinner E."/>
            <person name="Han Y."/>
            <person name="Muzny D.M."/>
            <person name="Worley K.C."/>
            <person name="Gibbs R.A."/>
        </authorList>
    </citation>
    <scope>NUCLEOTIDE SEQUENCE</scope>
</reference>
<evidence type="ECO:0000256" key="1">
    <source>
        <dbReference type="SAM" id="MobiDB-lite"/>
    </source>
</evidence>
<dbReference type="InParanoid" id="A0A7M7P541"/>
<dbReference type="GeneID" id="100891963"/>
<evidence type="ECO:0000313" key="2">
    <source>
        <dbReference type="EnsemblMetazoa" id="XP_030846480"/>
    </source>
</evidence>
<accession>A0A7M7P541</accession>
<dbReference type="Proteomes" id="UP000007110">
    <property type="component" value="Unassembled WGS sequence"/>
</dbReference>
<evidence type="ECO:0008006" key="4">
    <source>
        <dbReference type="Google" id="ProtNLM"/>
    </source>
</evidence>
<dbReference type="EnsemblMetazoa" id="XM_030990620">
    <property type="protein sequence ID" value="XP_030846480"/>
    <property type="gene ID" value="LOC100891963"/>
</dbReference>
<dbReference type="OMA" id="IFHTEES"/>
<dbReference type="RefSeq" id="XP_030846480.1">
    <property type="nucleotide sequence ID" value="XM_030990620.1"/>
</dbReference>
<dbReference type="KEGG" id="spu:100891963"/>
<feature type="region of interest" description="Disordered" evidence="1">
    <location>
        <begin position="83"/>
        <end position="114"/>
    </location>
</feature>
<organism evidence="2 3">
    <name type="scientific">Strongylocentrotus purpuratus</name>
    <name type="common">Purple sea urchin</name>
    <dbReference type="NCBI Taxonomy" id="7668"/>
    <lineage>
        <taxon>Eukaryota</taxon>
        <taxon>Metazoa</taxon>
        <taxon>Echinodermata</taxon>
        <taxon>Eleutherozoa</taxon>
        <taxon>Echinozoa</taxon>
        <taxon>Echinoidea</taxon>
        <taxon>Euechinoidea</taxon>
        <taxon>Echinacea</taxon>
        <taxon>Camarodonta</taxon>
        <taxon>Echinidea</taxon>
        <taxon>Strongylocentrotidae</taxon>
        <taxon>Strongylocentrotus</taxon>
    </lineage>
</organism>
<proteinExistence type="predicted"/>
<evidence type="ECO:0000313" key="3">
    <source>
        <dbReference type="Proteomes" id="UP000007110"/>
    </source>
</evidence>
<dbReference type="AlphaFoldDB" id="A0A7M7P541"/>
<feature type="compositionally biased region" description="Basic and acidic residues" evidence="1">
    <location>
        <begin position="89"/>
        <end position="114"/>
    </location>
</feature>
<reference evidence="2" key="2">
    <citation type="submission" date="2021-01" db="UniProtKB">
        <authorList>
            <consortium name="EnsemblMetazoa"/>
        </authorList>
    </citation>
    <scope>IDENTIFICATION</scope>
</reference>
<sequence length="411" mass="46027">MFKSGFQPVCVLYQGNQSPFDGSCQLVCRHQIQETQISQGDTVTVVDFVESQGSSNEASKDVGPVIRQAIVMGQEMVSSLIGAQFQTKQSEEPKSSKKRKVSEEQETRREDKARHEEISLLRGVFAAVKVLNEEVSRQARELSHMKQRQIQMMNLLDAVCRKQDGKSVGGFGAPPSISADAQSQEEEEVVESGPIIASVRSTFAETTRQVQDEEYSVVKVSAEASSPVSEQGSETFEEDLLYSAIKLSPGNDHGWEQDQGSSSTSPVLDKRKDYLELYVGKWRRGENVEIGNFTLKVMMPITELEDILYKTNNATSFGYRLAGKCFTSREMVEGNTRGGGFRTDGEIFKQLNPDVVEMILGEVKKRFPFSASDELLARSVRNAINERARNERKRIARYQMTNKFEESPLTN</sequence>
<protein>
    <recommendedName>
        <fullName evidence="4">BEN domain-containing protein</fullName>
    </recommendedName>
</protein>
<dbReference type="OrthoDB" id="10059461at2759"/>
<dbReference type="Gene3D" id="1.10.10.2590">
    <property type="entry name" value="BEN domain"/>
    <property type="match status" value="1"/>
</dbReference>
<name>A0A7M7P541_STRPU</name>
<keyword evidence="3" id="KW-1185">Reference proteome</keyword>